<dbReference type="PaxDb" id="3827-XP_004513979.1"/>
<proteinExistence type="predicted"/>
<evidence type="ECO:0000313" key="3">
    <source>
        <dbReference type="RefSeq" id="XP_004513979.1"/>
    </source>
</evidence>
<dbReference type="Pfam" id="PF13960">
    <property type="entry name" value="DUF4218"/>
    <property type="match status" value="1"/>
</dbReference>
<gene>
    <name evidence="3" type="primary">LOC101510347</name>
</gene>
<evidence type="ECO:0000259" key="1">
    <source>
        <dbReference type="Pfam" id="PF13960"/>
    </source>
</evidence>
<dbReference type="RefSeq" id="XP_004513979.1">
    <property type="nucleotide sequence ID" value="XM_004513922.1"/>
</dbReference>
<dbReference type="Pfam" id="PF02992">
    <property type="entry name" value="Transposase_21"/>
    <property type="match status" value="1"/>
</dbReference>
<dbReference type="InterPro" id="IPR025452">
    <property type="entry name" value="DUF4218"/>
</dbReference>
<dbReference type="KEGG" id="cam:101510347"/>
<dbReference type="Proteomes" id="UP000087171">
    <property type="component" value="Unplaced"/>
</dbReference>
<dbReference type="OrthoDB" id="1264970at2759"/>
<dbReference type="eggNOG" id="ENOG502SIT0">
    <property type="taxonomic scope" value="Eukaryota"/>
</dbReference>
<feature type="domain" description="DUF4218" evidence="1">
    <location>
        <begin position="324"/>
        <end position="437"/>
    </location>
</feature>
<dbReference type="InterPro" id="IPR004242">
    <property type="entry name" value="Transposase_21"/>
</dbReference>
<organism evidence="2 3">
    <name type="scientific">Cicer arietinum</name>
    <name type="common">Chickpea</name>
    <name type="synonym">Garbanzo</name>
    <dbReference type="NCBI Taxonomy" id="3827"/>
    <lineage>
        <taxon>Eukaryota</taxon>
        <taxon>Viridiplantae</taxon>
        <taxon>Streptophyta</taxon>
        <taxon>Embryophyta</taxon>
        <taxon>Tracheophyta</taxon>
        <taxon>Spermatophyta</taxon>
        <taxon>Magnoliopsida</taxon>
        <taxon>eudicotyledons</taxon>
        <taxon>Gunneridae</taxon>
        <taxon>Pentapetalae</taxon>
        <taxon>rosids</taxon>
        <taxon>fabids</taxon>
        <taxon>Fabales</taxon>
        <taxon>Fabaceae</taxon>
        <taxon>Papilionoideae</taxon>
        <taxon>50 kb inversion clade</taxon>
        <taxon>NPAAA clade</taxon>
        <taxon>Hologalegina</taxon>
        <taxon>IRL clade</taxon>
        <taxon>Cicereae</taxon>
        <taxon>Cicer</taxon>
    </lineage>
</organism>
<reference evidence="3" key="1">
    <citation type="submission" date="2025-08" db="UniProtKB">
        <authorList>
            <consortium name="RefSeq"/>
        </authorList>
    </citation>
    <scope>IDENTIFICATION</scope>
    <source>
        <tissue evidence="3">Etiolated seedlings</tissue>
    </source>
</reference>
<dbReference type="AlphaFoldDB" id="A0A1S2Z2Q0"/>
<dbReference type="PANTHER" id="PTHR10775:SF193">
    <property type="entry name" value="DUF4216 DOMAIN-CONTAINING PROTEIN"/>
    <property type="match status" value="1"/>
</dbReference>
<accession>A0A1S2Z2Q0</accession>
<protein>
    <submittedName>
        <fullName evidence="3">Uncharacterized protein LOC101510347</fullName>
    </submittedName>
</protein>
<dbReference type="GeneID" id="101510347"/>
<keyword evidence="2" id="KW-1185">Reference proteome</keyword>
<dbReference type="PANTHER" id="PTHR10775">
    <property type="entry name" value="OS08G0208400 PROTEIN"/>
    <property type="match status" value="1"/>
</dbReference>
<evidence type="ECO:0000313" key="2">
    <source>
        <dbReference type="Proteomes" id="UP000087171"/>
    </source>
</evidence>
<sequence>MFLTLIIPGPHNPKSKIDVYLQPLIDELKVLWNEGVLTYDISKNTNFIMKAALMWTINDFPAYGMLSGWSTAWKLACPYCMSQSKAFFWKHGGKCSWFDSHRQFLPMDHIFRRNKDAFYKNRIEKSQPPRRLTGDDVWEEVCYLPKITEVDPCICDGFGVNHNWKKQSIFWELPYWKTNLIRHNLDVMHIEKNVFDNIFNTVMDIKDKTKDNVKARMDLKEYCRRKELELQIQSSGKVLKPKAKYVLSSDQQKAVYKWISELKMPDGHASNLHRCVNTRDGKLIGMKSHDCHVFMERLLPIAFSALPHHVWNPIAELSKFFKDLCSTILRVDDLLLMEQNIVITTCKLERIFPHGFFNSMEHIPIHLPYEARVGGPVQYRWMYPFERYLNRLKQMVKNISHVEGSICEAYLCQEASHLCSYYFESHVQSLRNRVGRNDDGGKHDVVQKTLSIFNHSGRSAGTCKSRYLNDRELTTTHLHVLLNCEEVQPYIE</sequence>
<name>A0A1S2Z2Q0_CICAR</name>